<evidence type="ECO:0000313" key="3">
    <source>
        <dbReference type="Ensembl" id="ENSLACP00000011793.1"/>
    </source>
</evidence>
<protein>
    <submittedName>
        <fullName evidence="3">Rubicon like autophagy enhancer</fullName>
    </submittedName>
</protein>
<dbReference type="EMBL" id="AFYH01185672">
    <property type="status" value="NOT_ANNOTATED_CDS"/>
    <property type="molecule type" value="Genomic_DNA"/>
</dbReference>
<dbReference type="GO" id="GO:0097352">
    <property type="term" value="P:autophagosome maturation"/>
    <property type="evidence" value="ECO:0007669"/>
    <property type="project" value="TreeGrafter"/>
</dbReference>
<dbReference type="Pfam" id="PF13901">
    <property type="entry name" value="RH_dom"/>
    <property type="match status" value="1"/>
</dbReference>
<dbReference type="Pfam" id="PF21054">
    <property type="entry name" value="RUBC_PIKBD"/>
    <property type="match status" value="1"/>
</dbReference>
<dbReference type="InterPro" id="IPR052428">
    <property type="entry name" value="Autophagy_HostDef_Reg"/>
</dbReference>
<dbReference type="EMBL" id="AFYH01185669">
    <property type="status" value="NOT_ANNOTATED_CDS"/>
    <property type="molecule type" value="Genomic_DNA"/>
</dbReference>
<dbReference type="Proteomes" id="UP000008672">
    <property type="component" value="Unassembled WGS sequence"/>
</dbReference>
<dbReference type="GO" id="GO:0061909">
    <property type="term" value="P:autophagosome-lysosome fusion"/>
    <property type="evidence" value="ECO:0007669"/>
    <property type="project" value="TreeGrafter"/>
</dbReference>
<dbReference type="InParanoid" id="H3AQ72"/>
<organism evidence="3 4">
    <name type="scientific">Latimeria chalumnae</name>
    <name type="common">Coelacanth</name>
    <dbReference type="NCBI Taxonomy" id="7897"/>
    <lineage>
        <taxon>Eukaryota</taxon>
        <taxon>Metazoa</taxon>
        <taxon>Chordata</taxon>
        <taxon>Craniata</taxon>
        <taxon>Vertebrata</taxon>
        <taxon>Euteleostomi</taxon>
        <taxon>Coelacanthiformes</taxon>
        <taxon>Coelacanthidae</taxon>
        <taxon>Latimeria</taxon>
    </lineage>
</organism>
<evidence type="ECO:0000256" key="1">
    <source>
        <dbReference type="ARBA" id="ARBA00023006"/>
    </source>
</evidence>
<keyword evidence="4" id="KW-1185">Reference proteome</keyword>
<proteinExistence type="predicted"/>
<dbReference type="OMA" id="HVEMCEL"/>
<name>H3AQ72_LATCH</name>
<dbReference type="Bgee" id="ENSLACG00000010381">
    <property type="expression patterns" value="Expressed in muscle tissue and 2 other cell types or tissues"/>
</dbReference>
<dbReference type="GeneTree" id="ENSGT00940000160585"/>
<accession>H3AQ72</accession>
<dbReference type="GO" id="GO:0000421">
    <property type="term" value="C:autophagosome membrane"/>
    <property type="evidence" value="ECO:0007669"/>
    <property type="project" value="TreeGrafter"/>
</dbReference>
<dbReference type="EMBL" id="AFYH01185670">
    <property type="status" value="NOT_ANNOTATED_CDS"/>
    <property type="molecule type" value="Genomic_DNA"/>
</dbReference>
<feature type="domain" description="Rubicon Homology" evidence="2">
    <location>
        <begin position="257"/>
        <end position="458"/>
    </location>
</feature>
<reference evidence="4" key="1">
    <citation type="submission" date="2011-08" db="EMBL/GenBank/DDBJ databases">
        <title>The draft genome of Latimeria chalumnae.</title>
        <authorList>
            <person name="Di Palma F."/>
            <person name="Alfoldi J."/>
            <person name="Johnson J."/>
            <person name="Berlin A."/>
            <person name="Gnerre S."/>
            <person name="Jaffe D."/>
            <person name="MacCallum I."/>
            <person name="Young S."/>
            <person name="Walker B.J."/>
            <person name="Lander E."/>
            <person name="Lindblad-Toh K."/>
        </authorList>
    </citation>
    <scope>NUCLEOTIDE SEQUENCE [LARGE SCALE GENOMIC DNA]</scope>
    <source>
        <strain evidence="4">Wild caught</strain>
    </source>
</reference>
<dbReference type="GO" id="GO:0061910">
    <property type="term" value="P:autophagosome-endosome fusion"/>
    <property type="evidence" value="ECO:0007669"/>
    <property type="project" value="TreeGrafter"/>
</dbReference>
<gene>
    <name evidence="3" type="primary">RUBCNL</name>
</gene>
<sequence length="468" mass="53933">ETFLTPCFPQENAHFIVADIIMAALENMKCNIRSQQSEPWRPDYYCGSHNSHQAEVEISCLPTIKKHSKSTVSWDSGYGDLLRLALSNRVDQRSSHWTRVFCFCKISLLCFMECFFFGGGGRASNCACLKKKISSFNPDSSSPEVLAQQLFIIFQKLWLQICCCCLQHFNVEAAGNILLPGETICKGLDSSVDLARQIKIQSRMRGTSYWAPPRFQIIFNIHPTLKGCRRDTVVAAQNYLCAGCGTQVEPKYIKKLRYCEYLGKYFCDCCHSNEESFIPSRILMKWDFKKYSVCNFSKQLLENIWQEPLFNVSCINKSLYSKVKDLDKIREIQEQLLSIKKLLRTCRFSESVLEEFEHTQTHLTEELHVFSLEDLVKVKRGLLIPSLKKVLKSALNHVEMCELCKAKGFICEFCRSSDILFPFQTATCKRCKVCKTCYHKKCFKSEQCPKCLRIQAQKKLKNCFSLIV</sequence>
<dbReference type="PANTHER" id="PTHR45971">
    <property type="entry name" value="PHOX (PX) DOMAIN-CONTAINING PROTEIN"/>
    <property type="match status" value="1"/>
</dbReference>
<dbReference type="PANTHER" id="PTHR45971:SF2">
    <property type="entry name" value="PROTEIN ASSOCIATED WITH UVRAG AS AUTOPHAGY ENHANCER"/>
    <property type="match status" value="1"/>
</dbReference>
<dbReference type="FunCoup" id="H3AQ72">
    <property type="interactions" value="495"/>
</dbReference>
<dbReference type="STRING" id="7897.ENSLACP00000011793"/>
<evidence type="ECO:0000259" key="2">
    <source>
        <dbReference type="SMART" id="SM01175"/>
    </source>
</evidence>
<reference evidence="3" key="3">
    <citation type="submission" date="2025-09" db="UniProtKB">
        <authorList>
            <consortium name="Ensembl"/>
        </authorList>
    </citation>
    <scope>IDENTIFICATION</scope>
</reference>
<dbReference type="GO" id="GO:1901981">
    <property type="term" value="F:phosphatidylinositol phosphate binding"/>
    <property type="evidence" value="ECO:0007669"/>
    <property type="project" value="TreeGrafter"/>
</dbReference>
<dbReference type="AlphaFoldDB" id="H3AQ72"/>
<keyword evidence="1" id="KW-0072">Autophagy</keyword>
<dbReference type="InterPro" id="IPR048569">
    <property type="entry name" value="RUBC_PIKBD"/>
</dbReference>
<dbReference type="HOGENOM" id="CLU_027575_0_0_1"/>
<reference evidence="3" key="2">
    <citation type="submission" date="2025-08" db="UniProtKB">
        <authorList>
            <consortium name="Ensembl"/>
        </authorList>
    </citation>
    <scope>IDENTIFICATION</scope>
</reference>
<dbReference type="InterPro" id="IPR025258">
    <property type="entry name" value="RH_dom"/>
</dbReference>
<dbReference type="EMBL" id="AFYH01185671">
    <property type="status" value="NOT_ANNOTATED_CDS"/>
    <property type="molecule type" value="Genomic_DNA"/>
</dbReference>
<evidence type="ECO:0000313" key="4">
    <source>
        <dbReference type="Proteomes" id="UP000008672"/>
    </source>
</evidence>
<dbReference type="eggNOG" id="KOG1829">
    <property type="taxonomic scope" value="Eukaryota"/>
</dbReference>
<dbReference type="EMBL" id="AFYH01185668">
    <property type="status" value="NOT_ANNOTATED_CDS"/>
    <property type="molecule type" value="Genomic_DNA"/>
</dbReference>
<dbReference type="Ensembl" id="ENSLACT00000011883.1">
    <property type="protein sequence ID" value="ENSLACP00000011793.1"/>
    <property type="gene ID" value="ENSLACG00000010381.1"/>
</dbReference>
<dbReference type="SMART" id="SM01175">
    <property type="entry name" value="DUF4206"/>
    <property type="match status" value="1"/>
</dbReference>